<feature type="binding site" evidence="7">
    <location>
        <position position="154"/>
    </location>
    <ligand>
        <name>substrate</name>
    </ligand>
</feature>
<evidence type="ECO:0000313" key="12">
    <source>
        <dbReference type="EMBL" id="MBP2201077.1"/>
    </source>
</evidence>
<comment type="caution">
    <text evidence="12">The sequence shown here is derived from an EMBL/GenBank/DDBJ whole genome shotgun (WGS) entry which is preliminary data.</text>
</comment>
<dbReference type="EMBL" id="JAGGMV010000001">
    <property type="protein sequence ID" value="MBP2201077.1"/>
    <property type="molecule type" value="Genomic_DNA"/>
</dbReference>
<feature type="active site" description="Proton acceptor" evidence="6">
    <location>
        <position position="178"/>
    </location>
</feature>
<dbReference type="PIRSF" id="PIRSF000102">
    <property type="entry name" value="Lac_mal_DH"/>
    <property type="match status" value="1"/>
</dbReference>
<dbReference type="NCBIfam" id="NF004863">
    <property type="entry name" value="PRK06223.1"/>
    <property type="match status" value="1"/>
</dbReference>
<proteinExistence type="inferred from homology"/>
<dbReference type="InterPro" id="IPR001236">
    <property type="entry name" value="Lactate/malate_DH_N"/>
</dbReference>
<evidence type="ECO:0000256" key="7">
    <source>
        <dbReference type="PIRSR" id="PIRSR000102-2"/>
    </source>
</evidence>
<dbReference type="AlphaFoldDB" id="A0A8J7RD83"/>
<evidence type="ECO:0000256" key="4">
    <source>
        <dbReference type="ARBA" id="ARBA00023002"/>
    </source>
</evidence>
<comment type="similarity">
    <text evidence="1 9">Belongs to the LDH/MDH superfamily.</text>
</comment>
<dbReference type="GO" id="GO:0030060">
    <property type="term" value="F:L-malate dehydrogenase (NAD+) activity"/>
    <property type="evidence" value="ECO:0007669"/>
    <property type="project" value="UniProtKB-EC"/>
</dbReference>
<feature type="binding site" evidence="7">
    <location>
        <position position="86"/>
    </location>
    <ligand>
        <name>substrate</name>
    </ligand>
</feature>
<evidence type="ECO:0000256" key="6">
    <source>
        <dbReference type="PIRSR" id="PIRSR000102-1"/>
    </source>
</evidence>
<accession>A0A8J7RD83</accession>
<dbReference type="Gene3D" id="3.90.110.10">
    <property type="entry name" value="Lactate dehydrogenase/glycoside hydrolase, family 4, C-terminal"/>
    <property type="match status" value="1"/>
</dbReference>
<dbReference type="OrthoDB" id="2596at2157"/>
<keyword evidence="5 8" id="KW-0520">NAD</keyword>
<protein>
    <submittedName>
        <fullName evidence="12">Malate dehydrogenase</fullName>
        <ecNumber evidence="12">1.1.1.37</ecNumber>
    </submittedName>
</protein>
<dbReference type="Pfam" id="PF00056">
    <property type="entry name" value="Ldh_1_N"/>
    <property type="match status" value="1"/>
</dbReference>
<dbReference type="GO" id="GO:0006089">
    <property type="term" value="P:lactate metabolic process"/>
    <property type="evidence" value="ECO:0007669"/>
    <property type="project" value="TreeGrafter"/>
</dbReference>
<evidence type="ECO:0000256" key="2">
    <source>
        <dbReference type="ARBA" id="ARBA00022532"/>
    </source>
</evidence>
<gene>
    <name evidence="12" type="ORF">J3E07_000475</name>
</gene>
<feature type="binding site" evidence="7">
    <location>
        <position position="92"/>
    </location>
    <ligand>
        <name>substrate</name>
    </ligand>
</feature>
<dbReference type="GO" id="GO:0004459">
    <property type="term" value="F:L-lactate dehydrogenase (NAD+) activity"/>
    <property type="evidence" value="ECO:0007669"/>
    <property type="project" value="InterPro"/>
</dbReference>
<evidence type="ECO:0000256" key="3">
    <source>
        <dbReference type="ARBA" id="ARBA00022857"/>
    </source>
</evidence>
<evidence type="ECO:0000256" key="1">
    <source>
        <dbReference type="ARBA" id="ARBA00008104"/>
    </source>
</evidence>
<dbReference type="GO" id="GO:0006099">
    <property type="term" value="P:tricarboxylic acid cycle"/>
    <property type="evidence" value="ECO:0007669"/>
    <property type="project" value="UniProtKB-KW"/>
</dbReference>
<dbReference type="PANTHER" id="PTHR43128">
    <property type="entry name" value="L-2-HYDROXYCARBOXYLATE DEHYDROGENASE (NAD(P)(+))"/>
    <property type="match status" value="1"/>
</dbReference>
<evidence type="ECO:0000256" key="8">
    <source>
        <dbReference type="PIRSR" id="PIRSR000102-3"/>
    </source>
</evidence>
<dbReference type="InterPro" id="IPR022383">
    <property type="entry name" value="Lactate/malate_DH_C"/>
</dbReference>
<feature type="domain" description="Lactate/malate dehydrogenase C-terminal" evidence="11">
    <location>
        <begin position="148"/>
        <end position="311"/>
    </location>
</feature>
<feature type="binding site" evidence="8">
    <location>
        <begin position="121"/>
        <end position="123"/>
    </location>
    <ligand>
        <name>NAD(+)</name>
        <dbReference type="ChEBI" id="CHEBI:57540"/>
    </ligand>
</feature>
<dbReference type="Pfam" id="PF02866">
    <property type="entry name" value="Ldh_1_C"/>
    <property type="match status" value="1"/>
</dbReference>
<dbReference type="PROSITE" id="PS00064">
    <property type="entry name" value="L_LDH"/>
    <property type="match status" value="1"/>
</dbReference>
<feature type="binding site" evidence="8">
    <location>
        <begin position="7"/>
        <end position="13"/>
    </location>
    <ligand>
        <name>NAD(+)</name>
        <dbReference type="ChEBI" id="CHEBI:57540"/>
    </ligand>
</feature>
<dbReference type="InterPro" id="IPR015955">
    <property type="entry name" value="Lactate_DH/Glyco_Ohase_4_C"/>
</dbReference>
<keyword evidence="3" id="KW-0521">NADP</keyword>
<evidence type="ECO:0000256" key="5">
    <source>
        <dbReference type="ARBA" id="ARBA00023027"/>
    </source>
</evidence>
<dbReference type="InterPro" id="IPR001557">
    <property type="entry name" value="L-lactate/malate_DH"/>
</dbReference>
<keyword evidence="4 9" id="KW-0560">Oxidoreductase</keyword>
<dbReference type="PRINTS" id="PR00086">
    <property type="entry name" value="LLDHDRGNASE"/>
</dbReference>
<feature type="domain" description="Lactate/malate dehydrogenase N-terminal" evidence="10">
    <location>
        <begin position="2"/>
        <end position="145"/>
    </location>
</feature>
<evidence type="ECO:0000313" key="13">
    <source>
        <dbReference type="Proteomes" id="UP000740329"/>
    </source>
</evidence>
<dbReference type="InterPro" id="IPR018177">
    <property type="entry name" value="L-lactate_DH_AS"/>
</dbReference>
<evidence type="ECO:0000259" key="11">
    <source>
        <dbReference type="Pfam" id="PF02866"/>
    </source>
</evidence>
<feature type="binding site" evidence="8">
    <location>
        <position position="99"/>
    </location>
    <ligand>
        <name>NAD(+)</name>
        <dbReference type="ChEBI" id="CHEBI:57540"/>
    </ligand>
</feature>
<evidence type="ECO:0000259" key="10">
    <source>
        <dbReference type="Pfam" id="PF00056"/>
    </source>
</evidence>
<dbReference type="PANTHER" id="PTHR43128:SF16">
    <property type="entry name" value="L-LACTATE DEHYDROGENASE"/>
    <property type="match status" value="1"/>
</dbReference>
<sequence length="314" mass="34865">MEISVIGASGKIGSQLSFLLAREKYIRNINLVAREKSLNMLEGIKMDIYDALAASGRDAEIKIHSDTEIENLCNSDMIIVTSGAKRNGNMSRLDLAKTNAKIIKNYSREIAKHCDTKIFMVSNPVDVMTYKALMESGYDKSKVFGLGTHLDSMRFKVAIAKFFDVHIDDVRARIVGEHGDSMVPLISSAAIGGIPVRRLPSYEDFPYYDILNSIKTHGKRINGLKNGSEYGPASAIVNIVKCMANNDRRLLTLSTFLEDEIEGIEGNACVGVPVKVGRKGIEEVIPIKMEDWEYQSFKKSVDVLRDYCKSVADI</sequence>
<dbReference type="Proteomes" id="UP000740329">
    <property type="component" value="Unassembled WGS sequence"/>
</dbReference>
<organism evidence="12 13">
    <name type="scientific">Methanococcus voltae</name>
    <dbReference type="NCBI Taxonomy" id="2188"/>
    <lineage>
        <taxon>Archaea</taxon>
        <taxon>Methanobacteriati</taxon>
        <taxon>Methanobacteriota</taxon>
        <taxon>Methanomada group</taxon>
        <taxon>Methanococci</taxon>
        <taxon>Methanococcales</taxon>
        <taxon>Methanococcaceae</taxon>
        <taxon>Methanococcus</taxon>
    </lineage>
</organism>
<dbReference type="Gene3D" id="3.40.50.720">
    <property type="entry name" value="NAD(P)-binding Rossmann-like Domain"/>
    <property type="match status" value="1"/>
</dbReference>
<name>A0A8J7RD83_METVO</name>
<keyword evidence="2" id="KW-0816">Tricarboxylic acid cycle</keyword>
<evidence type="ECO:0000256" key="9">
    <source>
        <dbReference type="RuleBase" id="RU003369"/>
    </source>
</evidence>
<dbReference type="InterPro" id="IPR036291">
    <property type="entry name" value="NAD(P)-bd_dom_sf"/>
</dbReference>
<dbReference type="SUPFAM" id="SSF51735">
    <property type="entry name" value="NAD(P)-binding Rossmann-fold domains"/>
    <property type="match status" value="1"/>
</dbReference>
<dbReference type="EC" id="1.1.1.37" evidence="12"/>
<dbReference type="RefSeq" id="WP_209590544.1">
    <property type="nucleotide sequence ID" value="NZ_JAGGMU010000001.1"/>
</dbReference>
<reference evidence="12" key="1">
    <citation type="submission" date="2021-03" db="EMBL/GenBank/DDBJ databases">
        <title>Genomic Encyclopedia of Type Strains, Phase IV (KMG-V): Genome sequencing to study the core and pangenomes of soil and plant-associated prokaryotes.</title>
        <authorList>
            <person name="Whitman W."/>
        </authorList>
    </citation>
    <scope>NUCLEOTIDE SEQUENCE</scope>
    <source>
        <strain evidence="12">C4</strain>
    </source>
</reference>
<feature type="binding site" evidence="7">
    <location>
        <position position="123"/>
    </location>
    <ligand>
        <name>substrate</name>
    </ligand>
</feature>
<dbReference type="SUPFAM" id="SSF56327">
    <property type="entry name" value="LDH C-terminal domain-like"/>
    <property type="match status" value="1"/>
</dbReference>